<gene>
    <name evidence="1" type="ORF">PanWU01x14_235890</name>
</gene>
<protein>
    <submittedName>
        <fullName evidence="1">Uncharacterized protein</fullName>
    </submittedName>
</protein>
<dbReference type="EMBL" id="JXTB01000273">
    <property type="protein sequence ID" value="PON48624.1"/>
    <property type="molecule type" value="Genomic_DNA"/>
</dbReference>
<proteinExistence type="predicted"/>
<evidence type="ECO:0000313" key="2">
    <source>
        <dbReference type="Proteomes" id="UP000237105"/>
    </source>
</evidence>
<dbReference type="Proteomes" id="UP000237105">
    <property type="component" value="Unassembled WGS sequence"/>
</dbReference>
<comment type="caution">
    <text evidence="1">The sequence shown here is derived from an EMBL/GenBank/DDBJ whole genome shotgun (WGS) entry which is preliminary data.</text>
</comment>
<accession>A0A2P5BIJ8</accession>
<sequence>MARTTRESRVAQVEDEVKEFRYELDGTNQQLLTTDQHLATIEKHLESLLLHVAQQSPKATVSGCNTPRTSGYGDLVPDDYDRGIDAYGSMTRGSTSAIGAPSL</sequence>
<dbReference type="AlphaFoldDB" id="A0A2P5BIJ8"/>
<reference evidence="2" key="1">
    <citation type="submission" date="2016-06" db="EMBL/GenBank/DDBJ databases">
        <title>Parallel loss of symbiosis genes in relatives of nitrogen-fixing non-legume Parasponia.</title>
        <authorList>
            <person name="Van Velzen R."/>
            <person name="Holmer R."/>
            <person name="Bu F."/>
            <person name="Rutten L."/>
            <person name="Van Zeijl A."/>
            <person name="Liu W."/>
            <person name="Santuari L."/>
            <person name="Cao Q."/>
            <person name="Sharma T."/>
            <person name="Shen D."/>
            <person name="Roswanjaya Y."/>
            <person name="Wardhani T."/>
            <person name="Kalhor M.S."/>
            <person name="Jansen J."/>
            <person name="Van den Hoogen J."/>
            <person name="Gungor B."/>
            <person name="Hartog M."/>
            <person name="Hontelez J."/>
            <person name="Verver J."/>
            <person name="Yang W.-C."/>
            <person name="Schijlen E."/>
            <person name="Repin R."/>
            <person name="Schilthuizen M."/>
            <person name="Schranz E."/>
            <person name="Heidstra R."/>
            <person name="Miyata K."/>
            <person name="Fedorova E."/>
            <person name="Kohlen W."/>
            <person name="Bisseling T."/>
            <person name="Smit S."/>
            <person name="Geurts R."/>
        </authorList>
    </citation>
    <scope>NUCLEOTIDE SEQUENCE [LARGE SCALE GENOMIC DNA]</scope>
    <source>
        <strain evidence="2">cv. WU1-14</strain>
    </source>
</reference>
<name>A0A2P5BIJ8_PARAD</name>
<keyword evidence="2" id="KW-1185">Reference proteome</keyword>
<evidence type="ECO:0000313" key="1">
    <source>
        <dbReference type="EMBL" id="PON48624.1"/>
    </source>
</evidence>
<organism evidence="1 2">
    <name type="scientific">Parasponia andersonii</name>
    <name type="common">Sponia andersonii</name>
    <dbReference type="NCBI Taxonomy" id="3476"/>
    <lineage>
        <taxon>Eukaryota</taxon>
        <taxon>Viridiplantae</taxon>
        <taxon>Streptophyta</taxon>
        <taxon>Embryophyta</taxon>
        <taxon>Tracheophyta</taxon>
        <taxon>Spermatophyta</taxon>
        <taxon>Magnoliopsida</taxon>
        <taxon>eudicotyledons</taxon>
        <taxon>Gunneridae</taxon>
        <taxon>Pentapetalae</taxon>
        <taxon>rosids</taxon>
        <taxon>fabids</taxon>
        <taxon>Rosales</taxon>
        <taxon>Cannabaceae</taxon>
        <taxon>Parasponia</taxon>
    </lineage>
</organism>